<protein>
    <recommendedName>
        <fullName evidence="4">Protein kinase domain-containing protein</fullName>
    </recommendedName>
</protein>
<feature type="region of interest" description="Disordered" evidence="1">
    <location>
        <begin position="13"/>
        <end position="67"/>
    </location>
</feature>
<accession>A0A0D2C2T1</accession>
<reference evidence="2 3" key="1">
    <citation type="submission" date="2015-01" db="EMBL/GenBank/DDBJ databases">
        <title>The Genome Sequence of Cladophialophora immunda CBS83496.</title>
        <authorList>
            <consortium name="The Broad Institute Genomics Platform"/>
            <person name="Cuomo C."/>
            <person name="de Hoog S."/>
            <person name="Gorbushina A."/>
            <person name="Stielow B."/>
            <person name="Teixiera M."/>
            <person name="Abouelleil A."/>
            <person name="Chapman S.B."/>
            <person name="Priest M."/>
            <person name="Young S.K."/>
            <person name="Wortman J."/>
            <person name="Nusbaum C."/>
            <person name="Birren B."/>
        </authorList>
    </citation>
    <scope>NUCLEOTIDE SEQUENCE [LARGE SCALE GENOMIC DNA]</scope>
    <source>
        <strain evidence="2 3">CBS 83496</strain>
    </source>
</reference>
<feature type="compositionally biased region" description="Acidic residues" evidence="1">
    <location>
        <begin position="22"/>
        <end position="32"/>
    </location>
</feature>
<dbReference type="EMBL" id="KN847045">
    <property type="protein sequence ID" value="KIW24805.1"/>
    <property type="molecule type" value="Genomic_DNA"/>
</dbReference>
<gene>
    <name evidence="2" type="ORF">PV07_10496</name>
</gene>
<dbReference type="InterPro" id="IPR011009">
    <property type="entry name" value="Kinase-like_dom_sf"/>
</dbReference>
<dbReference type="VEuPathDB" id="FungiDB:PV07_10496"/>
<evidence type="ECO:0000313" key="2">
    <source>
        <dbReference type="EMBL" id="KIW24805.1"/>
    </source>
</evidence>
<feature type="compositionally biased region" description="Polar residues" evidence="1">
    <location>
        <begin position="43"/>
        <end position="66"/>
    </location>
</feature>
<dbReference type="RefSeq" id="XP_016245021.1">
    <property type="nucleotide sequence ID" value="XM_016397830.1"/>
</dbReference>
<proteinExistence type="predicted"/>
<evidence type="ECO:0000256" key="1">
    <source>
        <dbReference type="SAM" id="MobiDB-lite"/>
    </source>
</evidence>
<organism evidence="2 3">
    <name type="scientific">Cladophialophora immunda</name>
    <dbReference type="NCBI Taxonomy" id="569365"/>
    <lineage>
        <taxon>Eukaryota</taxon>
        <taxon>Fungi</taxon>
        <taxon>Dikarya</taxon>
        <taxon>Ascomycota</taxon>
        <taxon>Pezizomycotina</taxon>
        <taxon>Eurotiomycetes</taxon>
        <taxon>Chaetothyriomycetidae</taxon>
        <taxon>Chaetothyriales</taxon>
        <taxon>Herpotrichiellaceae</taxon>
        <taxon>Cladophialophora</taxon>
    </lineage>
</organism>
<dbReference type="HOGENOM" id="CLU_071091_0_0_1"/>
<evidence type="ECO:0008006" key="4">
    <source>
        <dbReference type="Google" id="ProtNLM"/>
    </source>
</evidence>
<sequence length="229" mass="25642">MASIDRRGTRFIFDRKRFRSEDEGDDDGEEGGIDQADMIASKWVNSPTKPDRASIQSTPNSHSPRNLTKIRTRHGSIEIGKLPLPQSQDPWKKFKPLLHVRQGCPAIMARSIPPDQQLYAVRSVTSAEKDKHLRAIQQLGLCPGRGIDRVQETFDWSGTLFVVTQYVKPSLSQIITSQDRPTEAHIAFIAYEKILISLVLLEEQGLVHGSLDSSFVLIPPSCVPILGKY</sequence>
<dbReference type="GeneID" id="27349690"/>
<dbReference type="AlphaFoldDB" id="A0A0D2C2T1"/>
<name>A0A0D2C2T1_9EURO</name>
<keyword evidence="3" id="KW-1185">Reference proteome</keyword>
<dbReference type="Gene3D" id="1.10.510.10">
    <property type="entry name" value="Transferase(Phosphotransferase) domain 1"/>
    <property type="match status" value="1"/>
</dbReference>
<dbReference type="OrthoDB" id="3738511at2759"/>
<dbReference type="SUPFAM" id="SSF56112">
    <property type="entry name" value="Protein kinase-like (PK-like)"/>
    <property type="match status" value="1"/>
</dbReference>
<evidence type="ECO:0000313" key="3">
    <source>
        <dbReference type="Proteomes" id="UP000054466"/>
    </source>
</evidence>
<dbReference type="Proteomes" id="UP000054466">
    <property type="component" value="Unassembled WGS sequence"/>
</dbReference>